<evidence type="ECO:0000256" key="1">
    <source>
        <dbReference type="SAM" id="MobiDB-lite"/>
    </source>
</evidence>
<sequence length="240" mass="23795">MNTPYRHPLARHAAGTVLGYRRDGRPIYAIAGGNGTGENPGQPPAAPPAAPPTAPPAAPAAPPQPPAAPPQGEAQNVADLPPWAQKLIADTRAEAAGYRTRAQAAGTGEQPQQPPAAPPAAPAPEGDVSRLPQWAQRALTESQTAARTAAIQTAVLRAAPTAGADPARLLDSASFAAAMAAVDPTDATAVTAAITAALTAQPWLAAQTGPGRGGADFTGNPAAPARAASLHDAIAAAYSG</sequence>
<keyword evidence="3" id="KW-1185">Reference proteome</keyword>
<protein>
    <submittedName>
        <fullName evidence="2">Uncharacterized protein</fullName>
    </submittedName>
</protein>
<evidence type="ECO:0000313" key="3">
    <source>
        <dbReference type="Proteomes" id="UP001622594"/>
    </source>
</evidence>
<dbReference type="EMBL" id="CP108188">
    <property type="protein sequence ID" value="WTR69908.1"/>
    <property type="molecule type" value="Genomic_DNA"/>
</dbReference>
<evidence type="ECO:0000313" key="2">
    <source>
        <dbReference type="EMBL" id="WTR69908.1"/>
    </source>
</evidence>
<proteinExistence type="predicted"/>
<dbReference type="RefSeq" id="WP_406334347.1">
    <property type="nucleotide sequence ID" value="NZ_CP108188.1"/>
</dbReference>
<accession>A0ABZ1LC15</accession>
<gene>
    <name evidence="2" type="ORF">OG814_11805</name>
</gene>
<feature type="region of interest" description="Disordered" evidence="1">
    <location>
        <begin position="27"/>
        <end position="130"/>
    </location>
</feature>
<reference evidence="2 3" key="1">
    <citation type="submission" date="2022-10" db="EMBL/GenBank/DDBJ databases">
        <title>The complete genomes of actinobacterial strains from the NBC collection.</title>
        <authorList>
            <person name="Joergensen T.S."/>
            <person name="Alvarez Arevalo M."/>
            <person name="Sterndorff E.B."/>
            <person name="Faurdal D."/>
            <person name="Vuksanovic O."/>
            <person name="Mourched A.-S."/>
            <person name="Charusanti P."/>
            <person name="Shaw S."/>
            <person name="Blin K."/>
            <person name="Weber T."/>
        </authorList>
    </citation>
    <scope>NUCLEOTIDE SEQUENCE [LARGE SCALE GENOMIC DNA]</scope>
    <source>
        <strain evidence="2 3">NBC_00123</strain>
    </source>
</reference>
<feature type="compositionally biased region" description="Pro residues" evidence="1">
    <location>
        <begin position="112"/>
        <end position="122"/>
    </location>
</feature>
<name>A0ABZ1LC15_9ACTN</name>
<organism evidence="2 3">
    <name type="scientific">Streptomyces zaomyceticus</name>
    <dbReference type="NCBI Taxonomy" id="68286"/>
    <lineage>
        <taxon>Bacteria</taxon>
        <taxon>Bacillati</taxon>
        <taxon>Actinomycetota</taxon>
        <taxon>Actinomycetes</taxon>
        <taxon>Kitasatosporales</taxon>
        <taxon>Streptomycetaceae</taxon>
        <taxon>Streptomyces</taxon>
    </lineage>
</organism>
<dbReference type="Proteomes" id="UP001622594">
    <property type="component" value="Chromosome"/>
</dbReference>
<feature type="compositionally biased region" description="Pro residues" evidence="1">
    <location>
        <begin position="41"/>
        <end position="69"/>
    </location>
</feature>
<feature type="compositionally biased region" description="Low complexity" evidence="1">
    <location>
        <begin position="102"/>
        <end position="111"/>
    </location>
</feature>